<feature type="region of interest" description="Disordered" evidence="1">
    <location>
        <begin position="1"/>
        <end position="55"/>
    </location>
</feature>
<feature type="compositionally biased region" description="Basic residues" evidence="1">
    <location>
        <begin position="387"/>
        <end position="396"/>
    </location>
</feature>
<feature type="compositionally biased region" description="Low complexity" evidence="1">
    <location>
        <begin position="295"/>
        <end position="312"/>
    </location>
</feature>
<feature type="compositionally biased region" description="Low complexity" evidence="1">
    <location>
        <begin position="516"/>
        <end position="535"/>
    </location>
</feature>
<dbReference type="RefSeq" id="XP_013756840.1">
    <property type="nucleotide sequence ID" value="XM_013901386.1"/>
</dbReference>
<gene>
    <name evidence="2" type="ORF">AMSG_06774</name>
</gene>
<protein>
    <recommendedName>
        <fullName evidence="4">BAR domain-containing protein</fullName>
    </recommendedName>
</protein>
<name>A0A0L0DG20_THETB</name>
<evidence type="ECO:0000313" key="2">
    <source>
        <dbReference type="EMBL" id="KNC50293.1"/>
    </source>
</evidence>
<feature type="compositionally biased region" description="Acidic residues" evidence="1">
    <location>
        <begin position="420"/>
        <end position="437"/>
    </location>
</feature>
<feature type="compositionally biased region" description="Low complexity" evidence="1">
    <location>
        <begin position="43"/>
        <end position="54"/>
    </location>
</feature>
<feature type="region of interest" description="Disordered" evidence="1">
    <location>
        <begin position="360"/>
        <end position="535"/>
    </location>
</feature>
<feature type="compositionally biased region" description="Basic residues" evidence="1">
    <location>
        <begin position="406"/>
        <end position="416"/>
    </location>
</feature>
<dbReference type="Proteomes" id="UP000054408">
    <property type="component" value="Unassembled WGS sequence"/>
</dbReference>
<feature type="region of interest" description="Disordered" evidence="1">
    <location>
        <begin position="695"/>
        <end position="715"/>
    </location>
</feature>
<evidence type="ECO:0000256" key="1">
    <source>
        <dbReference type="SAM" id="MobiDB-lite"/>
    </source>
</evidence>
<feature type="compositionally biased region" description="Gly residues" evidence="1">
    <location>
        <begin position="10"/>
        <end position="21"/>
    </location>
</feature>
<feature type="compositionally biased region" description="Low complexity" evidence="1">
    <location>
        <begin position="573"/>
        <end position="595"/>
    </location>
</feature>
<feature type="compositionally biased region" description="Low complexity" evidence="1">
    <location>
        <begin position="472"/>
        <end position="509"/>
    </location>
</feature>
<reference evidence="2 3" key="1">
    <citation type="submission" date="2010-05" db="EMBL/GenBank/DDBJ databases">
        <title>The Genome Sequence of Thecamonas trahens ATCC 50062.</title>
        <authorList>
            <consortium name="The Broad Institute Genome Sequencing Platform"/>
            <person name="Russ C."/>
            <person name="Cuomo C."/>
            <person name="Shea T."/>
            <person name="Young S.K."/>
            <person name="Zeng Q."/>
            <person name="Koehrsen M."/>
            <person name="Haas B."/>
            <person name="Borodovsky M."/>
            <person name="Guigo R."/>
            <person name="Alvarado L."/>
            <person name="Berlin A."/>
            <person name="Bochicchio J."/>
            <person name="Borenstein D."/>
            <person name="Chapman S."/>
            <person name="Chen Z."/>
            <person name="Freedman E."/>
            <person name="Gellesch M."/>
            <person name="Goldberg J."/>
            <person name="Griggs A."/>
            <person name="Gujja S."/>
            <person name="Heilman E."/>
            <person name="Heiman D."/>
            <person name="Hepburn T."/>
            <person name="Howarth C."/>
            <person name="Jen D."/>
            <person name="Larson L."/>
            <person name="Mehta T."/>
            <person name="Park D."/>
            <person name="Pearson M."/>
            <person name="Roberts A."/>
            <person name="Saif S."/>
            <person name="Shenoy N."/>
            <person name="Sisk P."/>
            <person name="Stolte C."/>
            <person name="Sykes S."/>
            <person name="Thomson T."/>
            <person name="Walk T."/>
            <person name="White J."/>
            <person name="Yandava C."/>
            <person name="Burger G."/>
            <person name="Gray M.W."/>
            <person name="Holland P.W.H."/>
            <person name="King N."/>
            <person name="Lang F.B.F."/>
            <person name="Roger A.J."/>
            <person name="Ruiz-Trillo I."/>
            <person name="Lander E."/>
            <person name="Nusbaum C."/>
        </authorList>
    </citation>
    <scope>NUCLEOTIDE SEQUENCE [LARGE SCALE GENOMIC DNA]</scope>
    <source>
        <strain evidence="2 3">ATCC 50062</strain>
    </source>
</reference>
<evidence type="ECO:0008006" key="4">
    <source>
        <dbReference type="Google" id="ProtNLM"/>
    </source>
</evidence>
<keyword evidence="3" id="KW-1185">Reference proteome</keyword>
<dbReference type="GeneID" id="25565856"/>
<feature type="compositionally biased region" description="Polar residues" evidence="1">
    <location>
        <begin position="366"/>
        <end position="384"/>
    </location>
</feature>
<organism evidence="2 3">
    <name type="scientific">Thecamonas trahens ATCC 50062</name>
    <dbReference type="NCBI Taxonomy" id="461836"/>
    <lineage>
        <taxon>Eukaryota</taxon>
        <taxon>Apusozoa</taxon>
        <taxon>Apusomonadida</taxon>
        <taxon>Apusomonadidae</taxon>
        <taxon>Thecamonas</taxon>
    </lineage>
</organism>
<accession>A0A0L0DG20</accession>
<feature type="compositionally biased region" description="Gly residues" evidence="1">
    <location>
        <begin position="30"/>
        <end position="42"/>
    </location>
</feature>
<feature type="region of interest" description="Disordered" evidence="1">
    <location>
        <begin position="569"/>
        <end position="609"/>
    </location>
</feature>
<dbReference type="OMA" id="FVRSHAM"/>
<sequence>MGSSHSRTNGEGGGHESGGFGQTFSASAGLGTGRGASRGGGTPSTAPGATPSTPFHDHLCAPAGIKVIQSAAAAQLAGQGQVASIAAELAKATLAYGAALDSAASSLDALAKKEDSGFGTGASRALIETSKALAAAAHVNSTRGSSLKADIAQEAARACAYEAECYASFEDSLSSAFDAYESLLHNIEVAAADVAARPVSAATLSKYDTDMLDARRRYEALGAEMQRFLGVAYQMQRLRFVRFEDALSSLTHFAALAAGAPVGGLTSRPARSSHSRTSSEVSIDSSLDTASSLPSVGASSRARARSVTAASTDSGLPDGRPRFVFADADMADFVRSHAMPPEHLDPPSHHSALHPISAPALHPLVNTPTPTPLASDSMSSLSDTAQRRKRRRKRKPALSPNAAAASRRRRRRRKRRSDTGDDGDAGDDGDDGDDGVPESESTPASPLACQPAPVAHSQRASQRASQRESDTDPPSSLTTSRTITSPNSSPGASSSGDSSSGDSSSTGIAAPPPRSPESASDTAAAAADADAAAAADADAAAADAAAATAAALALLTPVRPGAAAGVKCALPKSSLSGTATATGSGSDSGSESFATDAANPDLDTVTSELEMHTPMTSLRPADADAAADAAAAAALAPPPKAPASEGVADRALRIRGRATPSRMDSGTWREYRNMSLKRTFGSASKRFQGLLAELDAAADDSSPPPSPSALLIEARETETELDINSWSSSDGNSSATLKRASTASLAASSSLAKAPSARELRSSFYDELIDDLL</sequence>
<feature type="region of interest" description="Disordered" evidence="1">
    <location>
        <begin position="629"/>
        <end position="650"/>
    </location>
</feature>
<feature type="compositionally biased region" description="Polar residues" evidence="1">
    <location>
        <begin position="283"/>
        <end position="294"/>
    </location>
</feature>
<dbReference type="EMBL" id="GL349461">
    <property type="protein sequence ID" value="KNC50293.1"/>
    <property type="molecule type" value="Genomic_DNA"/>
</dbReference>
<evidence type="ECO:0000313" key="3">
    <source>
        <dbReference type="Proteomes" id="UP000054408"/>
    </source>
</evidence>
<feature type="compositionally biased region" description="Low complexity" evidence="1">
    <location>
        <begin position="264"/>
        <end position="282"/>
    </location>
</feature>
<feature type="region of interest" description="Disordered" evidence="1">
    <location>
        <begin position="264"/>
        <end position="321"/>
    </location>
</feature>
<proteinExistence type="predicted"/>
<dbReference type="AlphaFoldDB" id="A0A0L0DG20"/>